<evidence type="ECO:0000256" key="5">
    <source>
        <dbReference type="ARBA" id="ARBA00022833"/>
    </source>
</evidence>
<sequence length="180" mass="19751">MNNFDELLENNKRFAATDFSDRLPEIPFVPNKQVYILTCIDPRVDPADVLGLRLGDAIVARTVGGRVNQSFLDDLAWISYLHETVTPDADWFDLAVIHHTDCGSALMADDKLRHGFLPRGFDDAALRATAVTDPATTVPVDVAKILNSPTASGRIRVSGYSYNTATGHLTLVTPPTSRDR</sequence>
<name>A0ABS6ATF1_9NOCA</name>
<proteinExistence type="inferred from homology"/>
<dbReference type="EC" id="4.2.1.1" evidence="3"/>
<accession>A0ABS6ATF1</accession>
<comment type="cofactor">
    <cofactor evidence="1">
        <name>Zn(2+)</name>
        <dbReference type="ChEBI" id="CHEBI:29105"/>
    </cofactor>
</comment>
<dbReference type="SUPFAM" id="SSF53056">
    <property type="entry name" value="beta-carbonic anhydrase, cab"/>
    <property type="match status" value="1"/>
</dbReference>
<dbReference type="Gene3D" id="3.40.1050.10">
    <property type="entry name" value="Carbonic anhydrase"/>
    <property type="match status" value="1"/>
</dbReference>
<dbReference type="InterPro" id="IPR036874">
    <property type="entry name" value="Carbonic_anhydrase_sf"/>
</dbReference>
<evidence type="ECO:0000256" key="6">
    <source>
        <dbReference type="ARBA" id="ARBA00024993"/>
    </source>
</evidence>
<evidence type="ECO:0000256" key="4">
    <source>
        <dbReference type="ARBA" id="ARBA00022723"/>
    </source>
</evidence>
<dbReference type="Proteomes" id="UP000733379">
    <property type="component" value="Unassembled WGS sequence"/>
</dbReference>
<dbReference type="InterPro" id="IPR001765">
    <property type="entry name" value="Carbonic_anhydrase"/>
</dbReference>
<gene>
    <name evidence="8" type="ORF">KO481_06535</name>
</gene>
<comment type="catalytic activity">
    <reaction evidence="7">
        <text>hydrogencarbonate + H(+) = CO2 + H2O</text>
        <dbReference type="Rhea" id="RHEA:10748"/>
        <dbReference type="ChEBI" id="CHEBI:15377"/>
        <dbReference type="ChEBI" id="CHEBI:15378"/>
        <dbReference type="ChEBI" id="CHEBI:16526"/>
        <dbReference type="ChEBI" id="CHEBI:17544"/>
        <dbReference type="EC" id="4.2.1.1"/>
    </reaction>
</comment>
<dbReference type="EMBL" id="JAHKNI010000002">
    <property type="protein sequence ID" value="MBU3061178.1"/>
    <property type="molecule type" value="Genomic_DNA"/>
</dbReference>
<keyword evidence="9" id="KW-1185">Reference proteome</keyword>
<comment type="function">
    <text evidence="6">Catalyzes the reversible hydration of carbon dioxide to form bicarbonate.</text>
</comment>
<comment type="similarity">
    <text evidence="2">Belongs to the beta-class carbonic anhydrase family.</text>
</comment>
<evidence type="ECO:0000256" key="1">
    <source>
        <dbReference type="ARBA" id="ARBA00001947"/>
    </source>
</evidence>
<dbReference type="PANTHER" id="PTHR43175:SF3">
    <property type="entry name" value="CARBON DISULFIDE HYDROLASE"/>
    <property type="match status" value="1"/>
</dbReference>
<dbReference type="Pfam" id="PF00484">
    <property type="entry name" value="Pro_CA"/>
    <property type="match status" value="1"/>
</dbReference>
<reference evidence="8 9" key="1">
    <citation type="submission" date="2021-06" db="EMBL/GenBank/DDBJ databases">
        <title>Actinomycetes sequencing.</title>
        <authorList>
            <person name="Shan Q."/>
        </authorList>
    </citation>
    <scope>NUCLEOTIDE SEQUENCE [LARGE SCALE GENOMIC DNA]</scope>
    <source>
        <strain evidence="8 9">NEAU-G5</strain>
    </source>
</reference>
<evidence type="ECO:0000256" key="2">
    <source>
        <dbReference type="ARBA" id="ARBA00006217"/>
    </source>
</evidence>
<keyword evidence="5" id="KW-0862">Zinc</keyword>
<evidence type="ECO:0000313" key="8">
    <source>
        <dbReference type="EMBL" id="MBU3061178.1"/>
    </source>
</evidence>
<dbReference type="PANTHER" id="PTHR43175">
    <property type="entry name" value="CARBONIC ANHYDRASE"/>
    <property type="match status" value="1"/>
</dbReference>
<keyword evidence="4" id="KW-0479">Metal-binding</keyword>
<evidence type="ECO:0000256" key="7">
    <source>
        <dbReference type="ARBA" id="ARBA00048348"/>
    </source>
</evidence>
<dbReference type="SMART" id="SM00947">
    <property type="entry name" value="Pro_CA"/>
    <property type="match status" value="1"/>
</dbReference>
<comment type="caution">
    <text evidence="8">The sequence shown here is derived from an EMBL/GenBank/DDBJ whole genome shotgun (WGS) entry which is preliminary data.</text>
</comment>
<evidence type="ECO:0000256" key="3">
    <source>
        <dbReference type="ARBA" id="ARBA00012925"/>
    </source>
</evidence>
<evidence type="ECO:0000313" key="9">
    <source>
        <dbReference type="Proteomes" id="UP000733379"/>
    </source>
</evidence>
<dbReference type="RefSeq" id="WP_215916100.1">
    <property type="nucleotide sequence ID" value="NZ_JAHKNI010000002.1"/>
</dbReference>
<organism evidence="8 9">
    <name type="scientific">Nocardia albiluteola</name>
    <dbReference type="NCBI Taxonomy" id="2842303"/>
    <lineage>
        <taxon>Bacteria</taxon>
        <taxon>Bacillati</taxon>
        <taxon>Actinomycetota</taxon>
        <taxon>Actinomycetes</taxon>
        <taxon>Mycobacteriales</taxon>
        <taxon>Nocardiaceae</taxon>
        <taxon>Nocardia</taxon>
    </lineage>
</organism>
<protein>
    <recommendedName>
        <fullName evidence="3">carbonic anhydrase</fullName>
        <ecNumber evidence="3">4.2.1.1</ecNumber>
    </recommendedName>
</protein>